<keyword evidence="3" id="KW-1185">Reference proteome</keyword>
<dbReference type="Proteomes" id="UP000325577">
    <property type="component" value="Linkage Group LG18"/>
</dbReference>
<name>A0A5J5AWP9_9ASTE</name>
<accession>A0A5J5AWP9</accession>
<reference evidence="2 3" key="1">
    <citation type="submission" date="2019-09" db="EMBL/GenBank/DDBJ databases">
        <title>A chromosome-level genome assembly of the Chinese tupelo Nyssa sinensis.</title>
        <authorList>
            <person name="Yang X."/>
            <person name="Kang M."/>
            <person name="Yang Y."/>
            <person name="Xiong H."/>
            <person name="Wang M."/>
            <person name="Zhang Z."/>
            <person name="Wang Z."/>
            <person name="Wu H."/>
            <person name="Ma T."/>
            <person name="Liu J."/>
            <person name="Xi Z."/>
        </authorList>
    </citation>
    <scope>NUCLEOTIDE SEQUENCE [LARGE SCALE GENOMIC DNA]</scope>
    <source>
        <strain evidence="2">J267</strain>
        <tissue evidence="2">Leaf</tissue>
    </source>
</reference>
<feature type="compositionally biased region" description="Basic and acidic residues" evidence="1">
    <location>
        <begin position="192"/>
        <end position="204"/>
    </location>
</feature>
<evidence type="ECO:0000313" key="3">
    <source>
        <dbReference type="Proteomes" id="UP000325577"/>
    </source>
</evidence>
<dbReference type="AlphaFoldDB" id="A0A5J5AWP9"/>
<evidence type="ECO:0000256" key="1">
    <source>
        <dbReference type="SAM" id="MobiDB-lite"/>
    </source>
</evidence>
<organism evidence="2 3">
    <name type="scientific">Nyssa sinensis</name>
    <dbReference type="NCBI Taxonomy" id="561372"/>
    <lineage>
        <taxon>Eukaryota</taxon>
        <taxon>Viridiplantae</taxon>
        <taxon>Streptophyta</taxon>
        <taxon>Embryophyta</taxon>
        <taxon>Tracheophyta</taxon>
        <taxon>Spermatophyta</taxon>
        <taxon>Magnoliopsida</taxon>
        <taxon>eudicotyledons</taxon>
        <taxon>Gunneridae</taxon>
        <taxon>Pentapetalae</taxon>
        <taxon>asterids</taxon>
        <taxon>Cornales</taxon>
        <taxon>Nyssaceae</taxon>
        <taxon>Nyssa</taxon>
    </lineage>
</organism>
<gene>
    <name evidence="2" type="ORF">F0562_032217</name>
</gene>
<proteinExistence type="predicted"/>
<feature type="region of interest" description="Disordered" evidence="1">
    <location>
        <begin position="153"/>
        <end position="204"/>
    </location>
</feature>
<protein>
    <submittedName>
        <fullName evidence="2">Uncharacterized protein</fullName>
    </submittedName>
</protein>
<sequence>MAQLKPSPPELHPHMFLHHIGWVVGTGDTIQFWHHPWHGAEVSGRKVVGAEERGVAAKRVVHAAGVRGGGSLSTDKGQSGLPMVGRHVSIPRKVDKFQNSKKFHDARVIRWAGWWLDVRPNLVQRKEPNVRVRCQMINQLHSRAHNKFLALGKVGPDKGGDPSIVAQRGDKAHFSENSPSEAAVTSDASQRLADEDKRHEETLT</sequence>
<dbReference type="EMBL" id="CM018041">
    <property type="protein sequence ID" value="KAA8534700.1"/>
    <property type="molecule type" value="Genomic_DNA"/>
</dbReference>
<evidence type="ECO:0000313" key="2">
    <source>
        <dbReference type="EMBL" id="KAA8534700.1"/>
    </source>
</evidence>